<evidence type="ECO:0000313" key="7">
    <source>
        <dbReference type="EMBL" id="MBC1794209.1"/>
    </source>
</evidence>
<proteinExistence type="predicted"/>
<feature type="transmembrane region" description="Helical" evidence="6">
    <location>
        <begin position="39"/>
        <end position="59"/>
    </location>
</feature>
<dbReference type="Proteomes" id="UP000539064">
    <property type="component" value="Unassembled WGS sequence"/>
</dbReference>
<evidence type="ECO:0000256" key="3">
    <source>
        <dbReference type="ARBA" id="ARBA00022692"/>
    </source>
</evidence>
<protein>
    <submittedName>
        <fullName evidence="7">Oligosaccharide flippase family protein</fullName>
    </submittedName>
</protein>
<evidence type="ECO:0000256" key="4">
    <source>
        <dbReference type="ARBA" id="ARBA00022989"/>
    </source>
</evidence>
<feature type="transmembrane region" description="Helical" evidence="6">
    <location>
        <begin position="136"/>
        <end position="155"/>
    </location>
</feature>
<comment type="subcellular location">
    <subcellularLocation>
        <location evidence="1">Cell membrane</location>
        <topology evidence="1">Multi-pass membrane protein</topology>
    </subcellularLocation>
</comment>
<evidence type="ECO:0000256" key="5">
    <source>
        <dbReference type="ARBA" id="ARBA00023136"/>
    </source>
</evidence>
<feature type="transmembrane region" description="Helical" evidence="6">
    <location>
        <begin position="320"/>
        <end position="342"/>
    </location>
</feature>
<dbReference type="RefSeq" id="WP_185524531.1">
    <property type="nucleotide sequence ID" value="NZ_JAARVG010000011.1"/>
</dbReference>
<dbReference type="AlphaFoldDB" id="A0A7X0XYQ1"/>
<reference evidence="7 8" key="1">
    <citation type="submission" date="2020-03" db="EMBL/GenBank/DDBJ databases">
        <title>Soil Listeria distribution.</title>
        <authorList>
            <person name="Liao J."/>
            <person name="Wiedmann M."/>
        </authorList>
    </citation>
    <scope>NUCLEOTIDE SEQUENCE [LARGE SCALE GENOMIC DNA]</scope>
    <source>
        <strain evidence="7 8">FSL L7-0978</strain>
    </source>
</reference>
<feature type="transmembrane region" description="Helical" evidence="6">
    <location>
        <begin position="349"/>
        <end position="371"/>
    </location>
</feature>
<keyword evidence="5 6" id="KW-0472">Membrane</keyword>
<evidence type="ECO:0000256" key="2">
    <source>
        <dbReference type="ARBA" id="ARBA00022475"/>
    </source>
</evidence>
<dbReference type="GO" id="GO:0005886">
    <property type="term" value="C:plasma membrane"/>
    <property type="evidence" value="ECO:0007669"/>
    <property type="project" value="UniProtKB-SubCell"/>
</dbReference>
<sequence>MKKNYLYVLFYQFIIVVTPLFTTPYVSRVLGATNIGIDAYANSVVQIFLVFILLNVGVYGRKQIAEAENRHALKTTFAGIYLMQCLCGLLVSSVYVVFVWMVGSYQLIFMIYGLMLLAYALDISWFFIGREQVKRIMMRNTVVRLLSIACIFLFVNDASDLWLYVLINSAALLIGQLVTWSALLADLGWIHFSFRMMKKHVGPMLLLSVIPCVSLLYTAVNKVILGNAAGATEVGYYNQAFKIYTICMGFVSALSTVIVPRMAMHYKKGNQEKFRQFVNFSIRYVSISTIPLTFGLIGIASTFVPLFLGEAFLPATTNVMLFAPCLFLAGIADVLGLQILLITNQSRKYTVSIIMGSVISFAVNILIVRAWESAGTVASFLVANLVIVVVQLYFARKHYEFRYFLKIVAKYTVCSVLMLAAMFGVKTLLAGQNDITILMYQIVTGVYTYLLCLFISKDPLLFKILYRKVGWKHVKK</sequence>
<feature type="transmembrane region" description="Helical" evidence="6">
    <location>
        <begin position="437"/>
        <end position="456"/>
    </location>
</feature>
<keyword evidence="3 6" id="KW-0812">Transmembrane</keyword>
<feature type="transmembrane region" description="Helical" evidence="6">
    <location>
        <begin position="7"/>
        <end position="27"/>
    </location>
</feature>
<dbReference type="InterPro" id="IPR050833">
    <property type="entry name" value="Poly_Biosynth_Transport"/>
</dbReference>
<feature type="transmembrane region" description="Helical" evidence="6">
    <location>
        <begin position="201"/>
        <end position="220"/>
    </location>
</feature>
<feature type="transmembrane region" description="Helical" evidence="6">
    <location>
        <begin position="284"/>
        <end position="308"/>
    </location>
</feature>
<dbReference type="InterPro" id="IPR002797">
    <property type="entry name" value="Polysacc_synth"/>
</dbReference>
<dbReference type="PANTHER" id="PTHR30250:SF11">
    <property type="entry name" value="O-ANTIGEN TRANSPORTER-RELATED"/>
    <property type="match status" value="1"/>
</dbReference>
<evidence type="ECO:0000313" key="8">
    <source>
        <dbReference type="Proteomes" id="UP000539064"/>
    </source>
</evidence>
<comment type="caution">
    <text evidence="7">The sequence shown here is derived from an EMBL/GenBank/DDBJ whole genome shotgun (WGS) entry which is preliminary data.</text>
</comment>
<keyword evidence="4 6" id="KW-1133">Transmembrane helix</keyword>
<feature type="transmembrane region" description="Helical" evidence="6">
    <location>
        <begin position="107"/>
        <end position="129"/>
    </location>
</feature>
<feature type="transmembrane region" description="Helical" evidence="6">
    <location>
        <begin position="377"/>
        <end position="395"/>
    </location>
</feature>
<dbReference type="PANTHER" id="PTHR30250">
    <property type="entry name" value="PST FAMILY PREDICTED COLANIC ACID TRANSPORTER"/>
    <property type="match status" value="1"/>
</dbReference>
<feature type="transmembrane region" description="Helical" evidence="6">
    <location>
        <begin position="240"/>
        <end position="263"/>
    </location>
</feature>
<feature type="transmembrane region" description="Helical" evidence="6">
    <location>
        <begin position="80"/>
        <end position="101"/>
    </location>
</feature>
<feature type="transmembrane region" description="Helical" evidence="6">
    <location>
        <begin position="161"/>
        <end position="189"/>
    </location>
</feature>
<dbReference type="Pfam" id="PF01943">
    <property type="entry name" value="Polysacc_synt"/>
    <property type="match status" value="1"/>
</dbReference>
<dbReference type="EMBL" id="JAARVG010000011">
    <property type="protein sequence ID" value="MBC1794209.1"/>
    <property type="molecule type" value="Genomic_DNA"/>
</dbReference>
<organism evidence="7 8">
    <name type="scientific">Listeria booriae</name>
    <dbReference type="NCBI Taxonomy" id="1552123"/>
    <lineage>
        <taxon>Bacteria</taxon>
        <taxon>Bacillati</taxon>
        <taxon>Bacillota</taxon>
        <taxon>Bacilli</taxon>
        <taxon>Bacillales</taxon>
        <taxon>Listeriaceae</taxon>
        <taxon>Listeria</taxon>
    </lineage>
</organism>
<name>A0A7X0XYQ1_9LIST</name>
<feature type="transmembrane region" description="Helical" evidence="6">
    <location>
        <begin position="407"/>
        <end position="425"/>
    </location>
</feature>
<gene>
    <name evidence="7" type="ORF">HCA52_12320</name>
</gene>
<evidence type="ECO:0000256" key="1">
    <source>
        <dbReference type="ARBA" id="ARBA00004651"/>
    </source>
</evidence>
<accession>A0A7X0XYQ1</accession>
<keyword evidence="2" id="KW-1003">Cell membrane</keyword>
<evidence type="ECO:0000256" key="6">
    <source>
        <dbReference type="SAM" id="Phobius"/>
    </source>
</evidence>